<feature type="domain" description="ABC transporter substrate-binding protein PnrA-like" evidence="2">
    <location>
        <begin position="29"/>
        <end position="312"/>
    </location>
</feature>
<dbReference type="EMBL" id="VBAI01000281">
    <property type="protein sequence ID" value="TMJ07204.1"/>
    <property type="molecule type" value="Genomic_DNA"/>
</dbReference>
<dbReference type="GO" id="GO:0005886">
    <property type="term" value="C:plasma membrane"/>
    <property type="evidence" value="ECO:0007669"/>
    <property type="project" value="InterPro"/>
</dbReference>
<keyword evidence="1" id="KW-0732">Signal</keyword>
<evidence type="ECO:0000259" key="2">
    <source>
        <dbReference type="Pfam" id="PF02608"/>
    </source>
</evidence>
<dbReference type="Gene3D" id="3.40.50.2300">
    <property type="match status" value="2"/>
</dbReference>
<protein>
    <submittedName>
        <fullName evidence="3">BMP family ABC transporter substrate-binding protein</fullName>
    </submittedName>
</protein>
<sequence>MRTALRLTVAIVVLVLVGTLAGPGTAQGKHKVAFIYVGPVGDAGWTYQHDQARQYLEQTLGVETKFVESVPETAEVARVEEQFIRQGFTVIFATAFGYQNFNVQVAKKHPDVHIIGIGPAIGLAPNVKTIYGRIWEGRYLTGIVAGKMTKANTIGFVAAHPITTVVAGVNAFALGVWSVNPNAKIKVVWTRTWYDPPKEKSAAKALLDAGADIVGQHQDTPSALQAAAEANKLGIGSESNMQRFAPSAYLTGTIWDWRQIDAGIVQGLMSGLFKSEDYYGGLVDKVVSLGPFNPQVPPDVQALVDQRQKAIVAGTFQIFKGPLRDQSGKVRVAAGKTMTLAEILGFNWLLQGIEGQSPTAK</sequence>
<reference evidence="3 4" key="1">
    <citation type="journal article" date="2019" name="Nat. Microbiol.">
        <title>Mediterranean grassland soil C-N compound turnover is dependent on rainfall and depth, and is mediated by genomically divergent microorganisms.</title>
        <authorList>
            <person name="Diamond S."/>
            <person name="Andeer P.F."/>
            <person name="Li Z."/>
            <person name="Crits-Christoph A."/>
            <person name="Burstein D."/>
            <person name="Anantharaman K."/>
            <person name="Lane K.R."/>
            <person name="Thomas B.C."/>
            <person name="Pan C."/>
            <person name="Northen T.R."/>
            <person name="Banfield J.F."/>
        </authorList>
    </citation>
    <scope>NUCLEOTIDE SEQUENCE [LARGE SCALE GENOMIC DNA]</scope>
    <source>
        <strain evidence="3">NP_1</strain>
    </source>
</reference>
<name>A0A537LGQ9_9BACT</name>
<dbReference type="InterPro" id="IPR003760">
    <property type="entry name" value="PnrA-like"/>
</dbReference>
<evidence type="ECO:0000313" key="3">
    <source>
        <dbReference type="EMBL" id="TMJ07204.1"/>
    </source>
</evidence>
<dbReference type="InterPro" id="IPR052910">
    <property type="entry name" value="ABC-Purine-Binding"/>
</dbReference>
<proteinExistence type="predicted"/>
<comment type="caution">
    <text evidence="3">The sequence shown here is derived from an EMBL/GenBank/DDBJ whole genome shotgun (WGS) entry which is preliminary data.</text>
</comment>
<dbReference type="AlphaFoldDB" id="A0A537LGQ9"/>
<evidence type="ECO:0000256" key="1">
    <source>
        <dbReference type="ARBA" id="ARBA00022729"/>
    </source>
</evidence>
<dbReference type="PANTHER" id="PTHR43208">
    <property type="entry name" value="ABC TRANSPORTER SUBSTRATE-BINDING PROTEIN"/>
    <property type="match status" value="1"/>
</dbReference>
<dbReference type="PANTHER" id="PTHR43208:SF1">
    <property type="entry name" value="ABC TRANSPORTER SUBSTRATE-BINDING PROTEIN"/>
    <property type="match status" value="1"/>
</dbReference>
<gene>
    <name evidence="3" type="ORF">E6G98_13720</name>
</gene>
<dbReference type="CDD" id="cd19963">
    <property type="entry name" value="PBP1_BMP-like"/>
    <property type="match status" value="1"/>
</dbReference>
<dbReference type="Pfam" id="PF02608">
    <property type="entry name" value="Bmp"/>
    <property type="match status" value="1"/>
</dbReference>
<evidence type="ECO:0000313" key="4">
    <source>
        <dbReference type="Proteomes" id="UP000315217"/>
    </source>
</evidence>
<organism evidence="3 4">
    <name type="scientific">Candidatus Segetimicrobium genomatis</name>
    <dbReference type="NCBI Taxonomy" id="2569760"/>
    <lineage>
        <taxon>Bacteria</taxon>
        <taxon>Bacillati</taxon>
        <taxon>Candidatus Sysuimicrobiota</taxon>
        <taxon>Candidatus Sysuimicrobiia</taxon>
        <taxon>Candidatus Sysuimicrobiales</taxon>
        <taxon>Candidatus Segetimicrobiaceae</taxon>
        <taxon>Candidatus Segetimicrobium</taxon>
    </lineage>
</organism>
<accession>A0A537LGQ9</accession>
<dbReference type="Proteomes" id="UP000315217">
    <property type="component" value="Unassembled WGS sequence"/>
</dbReference>